<keyword evidence="1" id="KW-0175">Coiled coil</keyword>
<dbReference type="AlphaFoldDB" id="A0A6C0IKL8"/>
<evidence type="ECO:0000256" key="1">
    <source>
        <dbReference type="SAM" id="Coils"/>
    </source>
</evidence>
<feature type="compositionally biased region" description="Basic residues" evidence="2">
    <location>
        <begin position="431"/>
        <end position="442"/>
    </location>
</feature>
<dbReference type="EMBL" id="MN740208">
    <property type="protein sequence ID" value="QHT93522.1"/>
    <property type="molecule type" value="Genomic_DNA"/>
</dbReference>
<protein>
    <submittedName>
        <fullName evidence="3">Uncharacterized protein</fullName>
    </submittedName>
</protein>
<reference evidence="3" key="1">
    <citation type="journal article" date="2020" name="Nature">
        <title>Giant virus diversity and host interactions through global metagenomics.</title>
        <authorList>
            <person name="Schulz F."/>
            <person name="Roux S."/>
            <person name="Paez-Espino D."/>
            <person name="Jungbluth S."/>
            <person name="Walsh D.A."/>
            <person name="Denef V.J."/>
            <person name="McMahon K.D."/>
            <person name="Konstantinidis K.T."/>
            <person name="Eloe-Fadrosh E.A."/>
            <person name="Kyrpides N.C."/>
            <person name="Woyke T."/>
        </authorList>
    </citation>
    <scope>NUCLEOTIDE SEQUENCE</scope>
    <source>
        <strain evidence="3">GVMAG-M-3300024252-29</strain>
    </source>
</reference>
<sequence length="442" mass="49796">MSVPSNNDLDNILDSAAEECLPNTSKVEVEDDVDNEPKKVTEIPNEFPKLMIDFINDVTTTFPEYKPIVSKWWGFDSFTNEQVATLFTHCLKVYPPRFTDIIYKNIDMFDANSTTNVDFLPGVSFKYLWSCEDITDQTRDVLWKYLQTITLCVVGSVDTENMDNGMKEVLDKLDENSFKDSLCDTINDIQKVFSTAMNGDDEENNDSSETSTPGISADDFQEKLNGILGGKIGALAEDILNDTLQNINQDDFADAQSAEDVLKKLCEKPGSLIEMAQNVSSKLKQKMDSGEYDQQELFSEMSSVLQNVNDMPGMDMMKNMMSGIARSTNSEGDADMPDIGNLSNMMEMMMGGLKKGQRVDKNAVDRQIKRKNQITEMKQRIERKKAQEATLMMEQLQKATMAPQVPALTDDQLVELFEDDKKDTGVEAKKTSSKKKKQKNKK</sequence>
<evidence type="ECO:0000313" key="3">
    <source>
        <dbReference type="EMBL" id="QHT93522.1"/>
    </source>
</evidence>
<feature type="coiled-coil region" evidence="1">
    <location>
        <begin position="364"/>
        <end position="394"/>
    </location>
</feature>
<feature type="compositionally biased region" description="Basic and acidic residues" evidence="2">
    <location>
        <begin position="419"/>
        <end position="430"/>
    </location>
</feature>
<evidence type="ECO:0000256" key="2">
    <source>
        <dbReference type="SAM" id="MobiDB-lite"/>
    </source>
</evidence>
<feature type="region of interest" description="Disordered" evidence="2">
    <location>
        <begin position="418"/>
        <end position="442"/>
    </location>
</feature>
<accession>A0A6C0IKL8</accession>
<name>A0A6C0IKL8_9ZZZZ</name>
<proteinExistence type="predicted"/>
<organism evidence="3">
    <name type="scientific">viral metagenome</name>
    <dbReference type="NCBI Taxonomy" id="1070528"/>
    <lineage>
        <taxon>unclassified sequences</taxon>
        <taxon>metagenomes</taxon>
        <taxon>organismal metagenomes</taxon>
    </lineage>
</organism>
<feature type="region of interest" description="Disordered" evidence="2">
    <location>
        <begin position="196"/>
        <end position="217"/>
    </location>
</feature>